<accession>A0AAD5JLJ2</accession>
<keyword evidence="2" id="KW-0472">Membrane</keyword>
<evidence type="ECO:0000256" key="1">
    <source>
        <dbReference type="SAM" id="MobiDB-lite"/>
    </source>
</evidence>
<comment type="caution">
    <text evidence="3">The sequence shown here is derived from an EMBL/GenBank/DDBJ whole genome shotgun (WGS) entry which is preliminary data.</text>
</comment>
<sequence>MQQMEDDAHCLSKKVKRQNKNDHDSNVKYENRVHDATQAMAIYKSLVSTTATTTEGQQKQPFGWELTIKDGLLELNSDIDTIEELLQYSNSFIKHLSPFRGVFQKSSIYLETTSFNLLIRTFRFIFLSIENLASKRSSQQCNLLSVPQQQQQQHQHNYHHYVQREHQQQISIQHPSIPYLHLHYRSIVDHLIHIYSNHENSRRLFLHVPTFLNYYQHLQDPLTCPITLAVCVHTLCTARRMITHSASERRAIANFFYDKCKDILYDIFDDPDYKLETIIVINLLQHFVMFVLLRFNEARRWITIAHCLCKNLESNNMTDEGVTQPHHQHQPKKCQQLTLYLPSDIKHALLQRHIFYTENTYQLLDFIVDETASGPHPRKMNSMKVSYMQSIPGEDRGTCEMIEAHNRLLQLCTNPYMAAISAVHLIILKFLWIFWFGWILLYVNGGMIFLDIYEYVMISTLKTQWMPLKQTNLYQKH</sequence>
<keyword evidence="4" id="KW-1185">Reference proteome</keyword>
<evidence type="ECO:0000256" key="2">
    <source>
        <dbReference type="SAM" id="Phobius"/>
    </source>
</evidence>
<evidence type="ECO:0000313" key="4">
    <source>
        <dbReference type="Proteomes" id="UP001209540"/>
    </source>
</evidence>
<protein>
    <submittedName>
        <fullName evidence="3">Uncharacterized protein</fullName>
    </submittedName>
</protein>
<evidence type="ECO:0000313" key="3">
    <source>
        <dbReference type="EMBL" id="KAI9243623.1"/>
    </source>
</evidence>
<name>A0AAD5JLJ2_9FUNG</name>
<keyword evidence="2" id="KW-1133">Transmembrane helix</keyword>
<organism evidence="3 4">
    <name type="scientific">Phascolomyces articulosus</name>
    <dbReference type="NCBI Taxonomy" id="60185"/>
    <lineage>
        <taxon>Eukaryota</taxon>
        <taxon>Fungi</taxon>
        <taxon>Fungi incertae sedis</taxon>
        <taxon>Mucoromycota</taxon>
        <taxon>Mucoromycotina</taxon>
        <taxon>Mucoromycetes</taxon>
        <taxon>Mucorales</taxon>
        <taxon>Lichtheimiaceae</taxon>
        <taxon>Phascolomyces</taxon>
    </lineage>
</organism>
<feature type="region of interest" description="Disordered" evidence="1">
    <location>
        <begin position="1"/>
        <end position="27"/>
    </location>
</feature>
<reference evidence="3" key="2">
    <citation type="submission" date="2023-02" db="EMBL/GenBank/DDBJ databases">
        <authorList>
            <consortium name="DOE Joint Genome Institute"/>
            <person name="Mondo S.J."/>
            <person name="Chang Y."/>
            <person name="Wang Y."/>
            <person name="Ahrendt S."/>
            <person name="Andreopoulos W."/>
            <person name="Barry K."/>
            <person name="Beard J."/>
            <person name="Benny G.L."/>
            <person name="Blankenship S."/>
            <person name="Bonito G."/>
            <person name="Cuomo C."/>
            <person name="Desiro A."/>
            <person name="Gervers K.A."/>
            <person name="Hundley H."/>
            <person name="Kuo A."/>
            <person name="LaButti K."/>
            <person name="Lang B.F."/>
            <person name="Lipzen A."/>
            <person name="O'Donnell K."/>
            <person name="Pangilinan J."/>
            <person name="Reynolds N."/>
            <person name="Sandor L."/>
            <person name="Smith M.W."/>
            <person name="Tsang A."/>
            <person name="Grigoriev I.V."/>
            <person name="Stajich J.E."/>
            <person name="Spatafora J.W."/>
        </authorList>
    </citation>
    <scope>NUCLEOTIDE SEQUENCE</scope>
    <source>
        <strain evidence="3">RSA 2281</strain>
    </source>
</reference>
<proteinExistence type="predicted"/>
<feature type="compositionally biased region" description="Basic and acidic residues" evidence="1">
    <location>
        <begin position="1"/>
        <end position="10"/>
    </location>
</feature>
<feature type="transmembrane region" description="Helical" evidence="2">
    <location>
        <begin position="416"/>
        <end position="443"/>
    </location>
</feature>
<reference evidence="3" key="1">
    <citation type="journal article" date="2022" name="IScience">
        <title>Evolution of zygomycete secretomes and the origins of terrestrial fungal ecologies.</title>
        <authorList>
            <person name="Chang Y."/>
            <person name="Wang Y."/>
            <person name="Mondo S."/>
            <person name="Ahrendt S."/>
            <person name="Andreopoulos W."/>
            <person name="Barry K."/>
            <person name="Beard J."/>
            <person name="Benny G.L."/>
            <person name="Blankenship S."/>
            <person name="Bonito G."/>
            <person name="Cuomo C."/>
            <person name="Desiro A."/>
            <person name="Gervers K.A."/>
            <person name="Hundley H."/>
            <person name="Kuo A."/>
            <person name="LaButti K."/>
            <person name="Lang B.F."/>
            <person name="Lipzen A."/>
            <person name="O'Donnell K."/>
            <person name="Pangilinan J."/>
            <person name="Reynolds N."/>
            <person name="Sandor L."/>
            <person name="Smith M.E."/>
            <person name="Tsang A."/>
            <person name="Grigoriev I.V."/>
            <person name="Stajich J.E."/>
            <person name="Spatafora J.W."/>
        </authorList>
    </citation>
    <scope>NUCLEOTIDE SEQUENCE</scope>
    <source>
        <strain evidence="3">RSA 2281</strain>
    </source>
</reference>
<gene>
    <name evidence="3" type="ORF">BDA99DRAFT_317361</name>
</gene>
<dbReference type="EMBL" id="JAIXMP010000069">
    <property type="protein sequence ID" value="KAI9243623.1"/>
    <property type="molecule type" value="Genomic_DNA"/>
</dbReference>
<dbReference type="CDD" id="cd12148">
    <property type="entry name" value="fungal_TF_MHR"/>
    <property type="match status" value="1"/>
</dbReference>
<keyword evidence="2" id="KW-0812">Transmembrane</keyword>
<dbReference type="AlphaFoldDB" id="A0AAD5JLJ2"/>
<dbReference type="Proteomes" id="UP001209540">
    <property type="component" value="Unassembled WGS sequence"/>
</dbReference>